<dbReference type="AlphaFoldDB" id="A0A485M130"/>
<dbReference type="PANTHER" id="PTHR47814:SF1">
    <property type="entry name" value="PEPTIDYL-TRNA HYDROLASE ARFB"/>
    <property type="match status" value="1"/>
</dbReference>
<evidence type="ECO:0000313" key="3">
    <source>
        <dbReference type="EMBL" id="VFU14308.1"/>
    </source>
</evidence>
<dbReference type="GO" id="GO:0003747">
    <property type="term" value="F:translation release factor activity"/>
    <property type="evidence" value="ECO:0007669"/>
    <property type="project" value="InterPro"/>
</dbReference>
<dbReference type="Gene3D" id="3.30.160.20">
    <property type="match status" value="1"/>
</dbReference>
<dbReference type="SUPFAM" id="SSF110916">
    <property type="entry name" value="Peptidyl-tRNA hydrolase domain-like"/>
    <property type="match status" value="1"/>
</dbReference>
<dbReference type="GO" id="GO:0004045">
    <property type="term" value="F:peptidyl-tRNA hydrolase activity"/>
    <property type="evidence" value="ECO:0007669"/>
    <property type="project" value="UniProtKB-EC"/>
</dbReference>
<dbReference type="NCBIfam" id="NF006718">
    <property type="entry name" value="PRK09256.1"/>
    <property type="match status" value="1"/>
</dbReference>
<dbReference type="InterPro" id="IPR000352">
    <property type="entry name" value="Pep_chain_release_fac_I"/>
</dbReference>
<dbReference type="Pfam" id="PF00472">
    <property type="entry name" value="RF-1"/>
    <property type="match status" value="1"/>
</dbReference>
<reference evidence="3" key="1">
    <citation type="submission" date="2019-03" db="EMBL/GenBank/DDBJ databases">
        <authorList>
            <person name="Hao L."/>
        </authorList>
    </citation>
    <scope>NUCLEOTIDE SEQUENCE</scope>
</reference>
<dbReference type="PANTHER" id="PTHR47814">
    <property type="entry name" value="PEPTIDYL-TRNA HYDROLASE ARFB"/>
    <property type="match status" value="1"/>
</dbReference>
<name>A0A485M130_9ZZZZ</name>
<feature type="domain" description="Prokaryotic-type class I peptide chain release factors" evidence="2">
    <location>
        <begin position="21"/>
        <end position="37"/>
    </location>
</feature>
<dbReference type="GO" id="GO:0072344">
    <property type="term" value="P:rescue of stalled ribosome"/>
    <property type="evidence" value="ECO:0007669"/>
    <property type="project" value="TreeGrafter"/>
</dbReference>
<dbReference type="EC" id="3.1.1.29" evidence="3"/>
<accession>A0A485M130</accession>
<feature type="region of interest" description="Disordered" evidence="1">
    <location>
        <begin position="104"/>
        <end position="142"/>
    </location>
</feature>
<proteinExistence type="predicted"/>
<evidence type="ECO:0000256" key="1">
    <source>
        <dbReference type="SAM" id="MobiDB-lite"/>
    </source>
</evidence>
<evidence type="ECO:0000259" key="2">
    <source>
        <dbReference type="PROSITE" id="PS00745"/>
    </source>
</evidence>
<dbReference type="GO" id="GO:0043022">
    <property type="term" value="F:ribosome binding"/>
    <property type="evidence" value="ECO:0007669"/>
    <property type="project" value="TreeGrafter"/>
</dbReference>
<dbReference type="PROSITE" id="PS00745">
    <property type="entry name" value="RF_PROK_I"/>
    <property type="match status" value="1"/>
</dbReference>
<keyword evidence="3" id="KW-0378">Hydrolase</keyword>
<dbReference type="EMBL" id="CAADRM010000089">
    <property type="protein sequence ID" value="VFU14308.1"/>
    <property type="molecule type" value="Genomic_DNA"/>
</dbReference>
<organism evidence="3">
    <name type="scientific">anaerobic digester metagenome</name>
    <dbReference type="NCBI Taxonomy" id="1263854"/>
    <lineage>
        <taxon>unclassified sequences</taxon>
        <taxon>metagenomes</taxon>
        <taxon>ecological metagenomes</taxon>
    </lineage>
</organism>
<gene>
    <name evidence="3" type="primary">arfB</name>
    <name evidence="3" type="ORF">SCFA_270073</name>
</gene>
<sequence length="142" mass="16170">MIPVTESIHLDESELEWDYIRSSGPGGQNVNKVATAVQLRFDAGRSPGLTPEIVKRLRRIAGRKMTAEGVLIITARRFRYQEKNRTDALERLIALIRKAASPPKRRIRTVPSRAAREERLREKKLHAGRKKARKKPAALPEE</sequence>
<feature type="compositionally biased region" description="Basic residues" evidence="1">
    <location>
        <begin position="122"/>
        <end position="136"/>
    </location>
</feature>
<protein>
    <submittedName>
        <fullName evidence="3">Peptidyl-tRNA hydrolase ArfB</fullName>
        <ecNumber evidence="3">3.1.1.29</ecNumber>
    </submittedName>
</protein>